<gene>
    <name evidence="3" type="ORF">CA85_15940</name>
</gene>
<name>A0A5C5YBN7_9BACT</name>
<keyword evidence="4" id="KW-1185">Reference proteome</keyword>
<evidence type="ECO:0000313" key="3">
    <source>
        <dbReference type="EMBL" id="TWT73127.1"/>
    </source>
</evidence>
<protein>
    <submittedName>
        <fullName evidence="3">NAD dependent epimerase/dehydratase family protein</fullName>
    </submittedName>
</protein>
<sequence>MTKNTIAVPYRRPSLLVVGCGYLGVRVGEQARARGWTVSATTRNRLQTLAQQDFFPLSFDWNDTRDLGTIDRAIREHDIDRVLISVSYDRNSRVGRFDSQVGGLARLLQQIRVTSEQTGRATPDICYISTTGVYHQTGGEWVDEYSTTRPQRDGGRAHLIAEAKLRSCLGERPWTILRLSGIYGPGRVPRAADVRAGRPIASPPQGHLNLIHVDDAASAVIAALSWGDRDDAARRERLYVASDDRPIMRRQFYEEIARQTRSAAPTFLPAAGDGPSRYRSETDKQIWNHRCKRDLVAQWEYPTFVEGLRAIL</sequence>
<evidence type="ECO:0000313" key="4">
    <source>
        <dbReference type="Proteomes" id="UP000318053"/>
    </source>
</evidence>
<dbReference type="Proteomes" id="UP000318053">
    <property type="component" value="Unassembled WGS sequence"/>
</dbReference>
<feature type="domain" description="NAD-dependent epimerase/dehydratase" evidence="2">
    <location>
        <begin position="16"/>
        <end position="230"/>
    </location>
</feature>
<dbReference type="InterPro" id="IPR036291">
    <property type="entry name" value="NAD(P)-bd_dom_sf"/>
</dbReference>
<dbReference type="Pfam" id="PF01370">
    <property type="entry name" value="Epimerase"/>
    <property type="match status" value="1"/>
</dbReference>
<proteinExistence type="predicted"/>
<dbReference type="Gene3D" id="3.40.50.720">
    <property type="entry name" value="NAD(P)-binding Rossmann-like Domain"/>
    <property type="match status" value="1"/>
</dbReference>
<accession>A0A5C5YBN7</accession>
<comment type="caution">
    <text evidence="3">The sequence shown here is derived from an EMBL/GenBank/DDBJ whole genome shotgun (WGS) entry which is preliminary data.</text>
</comment>
<dbReference type="CDD" id="cd05266">
    <property type="entry name" value="SDR_a4"/>
    <property type="match status" value="1"/>
</dbReference>
<dbReference type="SUPFAM" id="SSF51735">
    <property type="entry name" value="NAD(P)-binding Rossmann-fold domains"/>
    <property type="match status" value="1"/>
</dbReference>
<dbReference type="InterPro" id="IPR001509">
    <property type="entry name" value="Epimerase_deHydtase"/>
</dbReference>
<dbReference type="AlphaFoldDB" id="A0A5C5YBN7"/>
<dbReference type="RefSeq" id="WP_146390699.1">
    <property type="nucleotide sequence ID" value="NZ_SJPK01000003.1"/>
</dbReference>
<organism evidence="3 4">
    <name type="scientific">Allorhodopirellula solitaria</name>
    <dbReference type="NCBI Taxonomy" id="2527987"/>
    <lineage>
        <taxon>Bacteria</taxon>
        <taxon>Pseudomonadati</taxon>
        <taxon>Planctomycetota</taxon>
        <taxon>Planctomycetia</taxon>
        <taxon>Pirellulales</taxon>
        <taxon>Pirellulaceae</taxon>
        <taxon>Allorhodopirellula</taxon>
    </lineage>
</organism>
<keyword evidence="1" id="KW-0520">NAD</keyword>
<dbReference type="PANTHER" id="PTHR43574">
    <property type="entry name" value="EPIMERASE-RELATED"/>
    <property type="match status" value="1"/>
</dbReference>
<dbReference type="EMBL" id="SJPK01000003">
    <property type="protein sequence ID" value="TWT73127.1"/>
    <property type="molecule type" value="Genomic_DNA"/>
</dbReference>
<evidence type="ECO:0000256" key="1">
    <source>
        <dbReference type="ARBA" id="ARBA00023027"/>
    </source>
</evidence>
<dbReference type="OrthoDB" id="9808276at2"/>
<reference evidence="3 4" key="1">
    <citation type="submission" date="2019-02" db="EMBL/GenBank/DDBJ databases">
        <title>Deep-cultivation of Planctomycetes and their phenomic and genomic characterization uncovers novel biology.</title>
        <authorList>
            <person name="Wiegand S."/>
            <person name="Jogler M."/>
            <person name="Boedeker C."/>
            <person name="Pinto D."/>
            <person name="Vollmers J."/>
            <person name="Rivas-Marin E."/>
            <person name="Kohn T."/>
            <person name="Peeters S.H."/>
            <person name="Heuer A."/>
            <person name="Rast P."/>
            <person name="Oberbeckmann S."/>
            <person name="Bunk B."/>
            <person name="Jeske O."/>
            <person name="Meyerdierks A."/>
            <person name="Storesund J.E."/>
            <person name="Kallscheuer N."/>
            <person name="Luecker S."/>
            <person name="Lage O.M."/>
            <person name="Pohl T."/>
            <person name="Merkel B.J."/>
            <person name="Hornburger P."/>
            <person name="Mueller R.-W."/>
            <person name="Bruemmer F."/>
            <person name="Labrenz M."/>
            <person name="Spormann A.M."/>
            <person name="Op Den Camp H."/>
            <person name="Overmann J."/>
            <person name="Amann R."/>
            <person name="Jetten M.S.M."/>
            <person name="Mascher T."/>
            <person name="Medema M.H."/>
            <person name="Devos D.P."/>
            <person name="Kaster A.-K."/>
            <person name="Ovreas L."/>
            <person name="Rohde M."/>
            <person name="Galperin M.Y."/>
            <person name="Jogler C."/>
        </authorList>
    </citation>
    <scope>NUCLEOTIDE SEQUENCE [LARGE SCALE GENOMIC DNA]</scope>
    <source>
        <strain evidence="3 4">CA85</strain>
    </source>
</reference>
<evidence type="ECO:0000259" key="2">
    <source>
        <dbReference type="Pfam" id="PF01370"/>
    </source>
</evidence>